<sequence length="260" mass="30410">MNTGFPKLSRRLAIHPDYEAFIFRKFDRLSARNLLHLESRLAYLEWKLDQADKQALESQDNEALRSIRVWEAFEDNAKDPARPEHAHMSIVEEIKKTLGEYQETLLRQNQIATLSAPKKRALNVALDQMHDSTGTLGHSRKLIAGLAENRLSQIHRQDLLTIRRSTRKDPLSRFLQNQWIFKACDPPISLLPRHSDAEQDEENHIRNRTHQRKPRIRCRRRNQHGHCSYTTRWSSCSAEYREAEENAVGTDRYVHGAFRG</sequence>
<organism evidence="3 4">
    <name type="scientific">Pseudopithomyces chartarum</name>
    <dbReference type="NCBI Taxonomy" id="1892770"/>
    <lineage>
        <taxon>Eukaryota</taxon>
        <taxon>Fungi</taxon>
        <taxon>Dikarya</taxon>
        <taxon>Ascomycota</taxon>
        <taxon>Pezizomycotina</taxon>
        <taxon>Dothideomycetes</taxon>
        <taxon>Pleosporomycetidae</taxon>
        <taxon>Pleosporales</taxon>
        <taxon>Massarineae</taxon>
        <taxon>Didymosphaeriaceae</taxon>
        <taxon>Pseudopithomyces</taxon>
    </lineage>
</organism>
<gene>
    <name evidence="3" type="ORF">GRF29_103g1602106</name>
</gene>
<keyword evidence="4" id="KW-1185">Reference proteome</keyword>
<feature type="region of interest" description="Disordered" evidence="1">
    <location>
        <begin position="196"/>
        <end position="215"/>
    </location>
</feature>
<feature type="compositionally biased region" description="Basic and acidic residues" evidence="1">
    <location>
        <begin position="196"/>
        <end position="205"/>
    </location>
</feature>
<reference evidence="3 4" key="1">
    <citation type="submission" date="2021-02" db="EMBL/GenBank/DDBJ databases">
        <title>Genome assembly of Pseudopithomyces chartarum.</title>
        <authorList>
            <person name="Jauregui R."/>
            <person name="Singh J."/>
            <person name="Voisey C."/>
        </authorList>
    </citation>
    <scope>NUCLEOTIDE SEQUENCE [LARGE SCALE GENOMIC DNA]</scope>
    <source>
        <strain evidence="3 4">AGR01</strain>
    </source>
</reference>
<evidence type="ECO:0000256" key="1">
    <source>
        <dbReference type="SAM" id="MobiDB-lite"/>
    </source>
</evidence>
<evidence type="ECO:0000259" key="2">
    <source>
        <dbReference type="Pfam" id="PF20237"/>
    </source>
</evidence>
<dbReference type="AlphaFoldDB" id="A0AAN6LXR0"/>
<dbReference type="InterPro" id="IPR046529">
    <property type="entry name" value="DUF6594"/>
</dbReference>
<dbReference type="PANTHER" id="PTHR34502:SF4">
    <property type="entry name" value="DUF6594 DOMAIN-CONTAINING PROTEIN"/>
    <property type="match status" value="1"/>
</dbReference>
<evidence type="ECO:0000313" key="4">
    <source>
        <dbReference type="Proteomes" id="UP001280581"/>
    </source>
</evidence>
<dbReference type="Pfam" id="PF20237">
    <property type="entry name" value="DUF6594"/>
    <property type="match status" value="1"/>
</dbReference>
<dbReference type="Proteomes" id="UP001280581">
    <property type="component" value="Unassembled WGS sequence"/>
</dbReference>
<dbReference type="EMBL" id="WVTA01000009">
    <property type="protein sequence ID" value="KAK3207629.1"/>
    <property type="molecule type" value="Genomic_DNA"/>
</dbReference>
<evidence type="ECO:0000313" key="3">
    <source>
        <dbReference type="EMBL" id="KAK3207629.1"/>
    </source>
</evidence>
<comment type="caution">
    <text evidence="3">The sequence shown here is derived from an EMBL/GenBank/DDBJ whole genome shotgun (WGS) entry which is preliminary data.</text>
</comment>
<accession>A0AAN6LXR0</accession>
<proteinExistence type="predicted"/>
<name>A0AAN6LXR0_9PLEO</name>
<dbReference type="PANTHER" id="PTHR34502">
    <property type="entry name" value="DUF6594 DOMAIN-CONTAINING PROTEIN-RELATED"/>
    <property type="match status" value="1"/>
</dbReference>
<feature type="compositionally biased region" description="Basic residues" evidence="1">
    <location>
        <begin position="206"/>
        <end position="215"/>
    </location>
</feature>
<protein>
    <recommendedName>
        <fullName evidence="2">DUF6594 domain-containing protein</fullName>
    </recommendedName>
</protein>
<feature type="domain" description="DUF6594" evidence="2">
    <location>
        <begin position="5"/>
        <end position="196"/>
    </location>
</feature>